<dbReference type="PANTHER" id="PTHR43685">
    <property type="entry name" value="GLYCOSYLTRANSFERASE"/>
    <property type="match status" value="1"/>
</dbReference>
<comment type="caution">
    <text evidence="2">The sequence shown here is derived from an EMBL/GenBank/DDBJ whole genome shotgun (WGS) entry which is preliminary data.</text>
</comment>
<sequence length="388" mass="43341">MNILNPRLSTIVQATVAAGSSDFRLPLVSIIIVNYNYGRFLDQAVDSVFGQTYPNVECIIVDNASTDESPEVLESISARYPRVRIIRRGSNDGQTAASLDGFDAAGGAYVIFVDADDILLPQAAATHMFAHLSLRVHVGFTSGDMLQSADDQIVIGTGEELNRYVLSGKGRRKNLLRNYEHAFEPQWPPRELGEFLADKIHLVPHQTTRWVWSPTTGLCFRRDALRQFVDNPDLASLRTGTDMYFAHAIGALYGSAIIDTPVFVYRIHGGNEFTRHPQLNRCKAYDGSSNNNNAYALRLLVDHLVAKIDRFYQSSRSPLDYFHALKQLDQHDPDPRLPAWRQRSRVAGHLVDGYADVAATIGPWKTWALMLWFGVPPTLIAQTAKRSS</sequence>
<dbReference type="InterPro" id="IPR001173">
    <property type="entry name" value="Glyco_trans_2-like"/>
</dbReference>
<dbReference type="CDD" id="cd00761">
    <property type="entry name" value="Glyco_tranf_GTA_type"/>
    <property type="match status" value="1"/>
</dbReference>
<dbReference type="GO" id="GO:0016740">
    <property type="term" value="F:transferase activity"/>
    <property type="evidence" value="ECO:0007669"/>
    <property type="project" value="UniProtKB-KW"/>
</dbReference>
<name>A0A3D9YQ53_9HYPH</name>
<dbReference type="EMBL" id="QUMO01000004">
    <property type="protein sequence ID" value="REF84717.1"/>
    <property type="molecule type" value="Genomic_DNA"/>
</dbReference>
<protein>
    <submittedName>
        <fullName evidence="2">Glycosyl transferase family 2</fullName>
    </submittedName>
</protein>
<feature type="domain" description="Glycosyltransferase 2-like" evidence="1">
    <location>
        <begin position="29"/>
        <end position="123"/>
    </location>
</feature>
<dbReference type="SUPFAM" id="SSF53448">
    <property type="entry name" value="Nucleotide-diphospho-sugar transferases"/>
    <property type="match status" value="1"/>
</dbReference>
<dbReference type="OrthoDB" id="174925at2"/>
<dbReference type="RefSeq" id="WP_115837326.1">
    <property type="nucleotide sequence ID" value="NZ_CP025086.1"/>
</dbReference>
<evidence type="ECO:0000313" key="2">
    <source>
        <dbReference type="EMBL" id="REF84717.1"/>
    </source>
</evidence>
<dbReference type="Gene3D" id="3.90.550.10">
    <property type="entry name" value="Spore Coat Polysaccharide Biosynthesis Protein SpsA, Chain A"/>
    <property type="match status" value="1"/>
</dbReference>
<proteinExistence type="predicted"/>
<gene>
    <name evidence="2" type="ORF">DES32_2830</name>
</gene>
<dbReference type="InterPro" id="IPR029044">
    <property type="entry name" value="Nucleotide-diphossugar_trans"/>
</dbReference>
<dbReference type="Pfam" id="PF00535">
    <property type="entry name" value="Glycos_transf_2"/>
    <property type="match status" value="1"/>
</dbReference>
<dbReference type="Proteomes" id="UP000256900">
    <property type="component" value="Unassembled WGS sequence"/>
</dbReference>
<dbReference type="AlphaFoldDB" id="A0A3D9YQ53"/>
<evidence type="ECO:0000313" key="3">
    <source>
        <dbReference type="Proteomes" id="UP000256900"/>
    </source>
</evidence>
<organism evidence="2 3">
    <name type="scientific">Methylovirgula ligni</name>
    <dbReference type="NCBI Taxonomy" id="569860"/>
    <lineage>
        <taxon>Bacteria</taxon>
        <taxon>Pseudomonadati</taxon>
        <taxon>Pseudomonadota</taxon>
        <taxon>Alphaproteobacteria</taxon>
        <taxon>Hyphomicrobiales</taxon>
        <taxon>Beijerinckiaceae</taxon>
        <taxon>Methylovirgula</taxon>
    </lineage>
</organism>
<keyword evidence="3" id="KW-1185">Reference proteome</keyword>
<dbReference type="PANTHER" id="PTHR43685:SF11">
    <property type="entry name" value="GLYCOSYLTRANSFERASE TAGX-RELATED"/>
    <property type="match status" value="1"/>
</dbReference>
<evidence type="ECO:0000259" key="1">
    <source>
        <dbReference type="Pfam" id="PF00535"/>
    </source>
</evidence>
<reference evidence="2 3" key="1">
    <citation type="submission" date="2018-08" db="EMBL/GenBank/DDBJ databases">
        <title>Genomic Encyclopedia of Type Strains, Phase IV (KMG-IV): sequencing the most valuable type-strain genomes for metagenomic binning, comparative biology and taxonomic classification.</title>
        <authorList>
            <person name="Goeker M."/>
        </authorList>
    </citation>
    <scope>NUCLEOTIDE SEQUENCE [LARGE SCALE GENOMIC DNA]</scope>
    <source>
        <strain evidence="2 3">BW863</strain>
    </source>
</reference>
<keyword evidence="2" id="KW-0808">Transferase</keyword>
<accession>A0A3D9YQ53</accession>
<dbReference type="InterPro" id="IPR050834">
    <property type="entry name" value="Glycosyltransf_2"/>
</dbReference>